<feature type="transmembrane region" description="Helical" evidence="1">
    <location>
        <begin position="390"/>
        <end position="410"/>
    </location>
</feature>
<feature type="transmembrane region" description="Helical" evidence="1">
    <location>
        <begin position="65"/>
        <end position="83"/>
    </location>
</feature>
<keyword evidence="1" id="KW-1133">Transmembrane helix</keyword>
<feature type="transmembrane region" description="Helical" evidence="1">
    <location>
        <begin position="89"/>
        <end position="108"/>
    </location>
</feature>
<feature type="transmembrane region" description="Helical" evidence="1">
    <location>
        <begin position="248"/>
        <end position="265"/>
    </location>
</feature>
<evidence type="ECO:0000313" key="3">
    <source>
        <dbReference type="Proteomes" id="UP000243002"/>
    </source>
</evidence>
<feature type="transmembrane region" description="Helical" evidence="1">
    <location>
        <begin position="431"/>
        <end position="452"/>
    </location>
</feature>
<feature type="transmembrane region" description="Helical" evidence="1">
    <location>
        <begin position="120"/>
        <end position="140"/>
    </location>
</feature>
<dbReference type="OrthoDB" id="564825at2"/>
<feature type="transmembrane region" description="Helical" evidence="1">
    <location>
        <begin position="173"/>
        <end position="190"/>
    </location>
</feature>
<protein>
    <recommendedName>
        <fullName evidence="4">O-antigen ligase domain-containing protein</fullName>
    </recommendedName>
</protein>
<comment type="caution">
    <text evidence="2">The sequence shown here is derived from an EMBL/GenBank/DDBJ whole genome shotgun (WGS) entry which is preliminary data.</text>
</comment>
<proteinExistence type="predicted"/>
<feature type="transmembrane region" description="Helical" evidence="1">
    <location>
        <begin position="336"/>
        <end position="355"/>
    </location>
</feature>
<sequence length="471" mass="51498">MFESPLRWYLALLLIGAVASIGVGNPIGKFQIQRLVEVGLALGMLAWCYRPQAASWLGRPIGSGWYGLGLMGFGGVALVGSALGPIPWISLGFVGVALLQFGLLPLLVDGWRQRRDEGIRLLALLAVALVGMDVGLWLVMHGFDLQPYAWMRRLSPSGQLEMETPYLYLNARWANQVSLLLLWTFIPLLQQLQQGVIKRQRRFWWFVCWAVPLLCCTQVVLSEGDGALIAISLALVGLLVQRRNVSAVQILACCLAAAFALSLLLNEGTMLLQFGQRAGTELQQSLAAPPKGATLPTVFRLPYWLLYLRHVADAPLFGHGIPVIQAGSPVCTPHNIWVALLYWTGLAGTGFALLLTTGFVPWSRQQWRHASPMAMPLLVSLFAYQLVDDIWLRPLALALLLVLLASLLPADAPPLPEPAIVRRFMLCFEQYRLLALLGVLLLCLSVAMPGGAGMGPSDLVSLPGQVCLLLF</sequence>
<dbReference type="AlphaFoldDB" id="A0A2P7MZF7"/>
<organism evidence="2 3">
    <name type="scientific">Cyanobium usitatum str. Tous</name>
    <dbReference type="NCBI Taxonomy" id="2116684"/>
    <lineage>
        <taxon>Bacteria</taxon>
        <taxon>Bacillati</taxon>
        <taxon>Cyanobacteriota</taxon>
        <taxon>Cyanophyceae</taxon>
        <taxon>Synechococcales</taxon>
        <taxon>Prochlorococcaceae</taxon>
        <taxon>Cyanobium</taxon>
    </lineage>
</organism>
<evidence type="ECO:0000256" key="1">
    <source>
        <dbReference type="SAM" id="Phobius"/>
    </source>
</evidence>
<name>A0A2P7MZF7_9CYAN</name>
<feature type="transmembrane region" description="Helical" evidence="1">
    <location>
        <begin position="202"/>
        <end position="220"/>
    </location>
</feature>
<dbReference type="EMBL" id="PXXO01000003">
    <property type="protein sequence ID" value="PSJ06619.1"/>
    <property type="molecule type" value="Genomic_DNA"/>
</dbReference>
<gene>
    <name evidence="2" type="ORF">C7K55_04015</name>
</gene>
<evidence type="ECO:0000313" key="2">
    <source>
        <dbReference type="EMBL" id="PSJ06619.1"/>
    </source>
</evidence>
<keyword evidence="3" id="KW-1185">Reference proteome</keyword>
<feature type="transmembrane region" description="Helical" evidence="1">
    <location>
        <begin position="6"/>
        <end position="24"/>
    </location>
</feature>
<keyword evidence="1" id="KW-0812">Transmembrane</keyword>
<dbReference type="RefSeq" id="WP_106502127.1">
    <property type="nucleotide sequence ID" value="NZ_PXXO01000003.1"/>
</dbReference>
<keyword evidence="1" id="KW-0472">Membrane</keyword>
<dbReference type="Proteomes" id="UP000243002">
    <property type="component" value="Unassembled WGS sequence"/>
</dbReference>
<reference evidence="2 3" key="1">
    <citation type="journal article" date="2018" name="Environ. Microbiol.">
        <title>Ecological and genomic features of two widespread freshwater picocyanobacteria.</title>
        <authorList>
            <person name="Cabello-Yeves P.J."/>
            <person name="Picazo A."/>
            <person name="Camacho A."/>
            <person name="Callieri C."/>
            <person name="Rosselli R."/>
            <person name="Roda-Garcia J.J."/>
            <person name="Coutinho F.H."/>
            <person name="Rodriguez-Valera F."/>
        </authorList>
    </citation>
    <scope>NUCLEOTIDE SEQUENCE [LARGE SCALE GENOMIC DNA]</scope>
    <source>
        <strain evidence="2 3">Tous</strain>
    </source>
</reference>
<accession>A0A2P7MZF7</accession>
<evidence type="ECO:0008006" key="4">
    <source>
        <dbReference type="Google" id="ProtNLM"/>
    </source>
</evidence>